<proteinExistence type="predicted"/>
<dbReference type="Proteomes" id="UP001291623">
    <property type="component" value="Unassembled WGS sequence"/>
</dbReference>
<name>A0AAE1QZ13_9SOLA</name>
<dbReference type="AlphaFoldDB" id="A0AAE1QZ13"/>
<sequence length="188" mass="20874">MRGVRGKAGPQGSIVRSLTSHFCKRLFPRLEPMTSWSHGKQLAALHALANIVGETRAENDVLVDGDAEQSLRRLIYETTSKTSKLTPSGYRVISGLVMRAWWLMEVISRREIIDIVTDAFTETEKIGMEARHKCCQSIYKGFTSSSKLIADSALSGAVTKLEEAIRRGPYLGRKLSEAQPAVMTEQSF</sequence>
<dbReference type="PANTHER" id="PTHR13554">
    <property type="entry name" value="26S PROTEASOME NON-ATPASE REGULATORY SUBUNIT 5-RELATED"/>
    <property type="match status" value="1"/>
</dbReference>
<accession>A0AAE1QZ13</accession>
<evidence type="ECO:0000313" key="2">
    <source>
        <dbReference type="Proteomes" id="UP001291623"/>
    </source>
</evidence>
<dbReference type="PANTHER" id="PTHR13554:SF10">
    <property type="entry name" value="26S PROTEASOME NON-ATPASE REGULATORY SUBUNIT 5"/>
    <property type="match status" value="1"/>
</dbReference>
<dbReference type="GO" id="GO:0005829">
    <property type="term" value="C:cytosol"/>
    <property type="evidence" value="ECO:0007669"/>
    <property type="project" value="TreeGrafter"/>
</dbReference>
<keyword evidence="2" id="KW-1185">Reference proteome</keyword>
<dbReference type="GO" id="GO:0043248">
    <property type="term" value="P:proteasome assembly"/>
    <property type="evidence" value="ECO:0007669"/>
    <property type="project" value="InterPro"/>
</dbReference>
<gene>
    <name evidence="1" type="ORF">RND71_037897</name>
</gene>
<dbReference type="EMBL" id="JAVYJV010000021">
    <property type="protein sequence ID" value="KAK4342081.1"/>
    <property type="molecule type" value="Genomic_DNA"/>
</dbReference>
<evidence type="ECO:0000313" key="1">
    <source>
        <dbReference type="EMBL" id="KAK4342081.1"/>
    </source>
</evidence>
<protein>
    <submittedName>
        <fullName evidence="1">Uncharacterized protein</fullName>
    </submittedName>
</protein>
<organism evidence="1 2">
    <name type="scientific">Anisodus tanguticus</name>
    <dbReference type="NCBI Taxonomy" id="243964"/>
    <lineage>
        <taxon>Eukaryota</taxon>
        <taxon>Viridiplantae</taxon>
        <taxon>Streptophyta</taxon>
        <taxon>Embryophyta</taxon>
        <taxon>Tracheophyta</taxon>
        <taxon>Spermatophyta</taxon>
        <taxon>Magnoliopsida</taxon>
        <taxon>eudicotyledons</taxon>
        <taxon>Gunneridae</taxon>
        <taxon>Pentapetalae</taxon>
        <taxon>asterids</taxon>
        <taxon>lamiids</taxon>
        <taxon>Solanales</taxon>
        <taxon>Solanaceae</taxon>
        <taxon>Solanoideae</taxon>
        <taxon>Hyoscyameae</taxon>
        <taxon>Anisodus</taxon>
    </lineage>
</organism>
<reference evidence="1" key="1">
    <citation type="submission" date="2023-12" db="EMBL/GenBank/DDBJ databases">
        <title>Genome assembly of Anisodus tanguticus.</title>
        <authorList>
            <person name="Wang Y.-J."/>
        </authorList>
    </citation>
    <scope>NUCLEOTIDE SEQUENCE</scope>
    <source>
        <strain evidence="1">KB-2021</strain>
        <tissue evidence="1">Leaf</tissue>
    </source>
</reference>
<dbReference type="InterPro" id="IPR019538">
    <property type="entry name" value="PSMD5"/>
</dbReference>
<comment type="caution">
    <text evidence="1">The sequence shown here is derived from an EMBL/GenBank/DDBJ whole genome shotgun (WGS) entry which is preliminary data.</text>
</comment>